<dbReference type="AlphaFoldDB" id="A0A4Y8PZ06"/>
<dbReference type="EMBL" id="MYFO01000018">
    <property type="protein sequence ID" value="TFE86537.1"/>
    <property type="molecule type" value="Genomic_DNA"/>
</dbReference>
<comment type="caution">
    <text evidence="1">The sequence shown here is derived from an EMBL/GenBank/DDBJ whole genome shotgun (WGS) entry which is preliminary data.</text>
</comment>
<gene>
    <name evidence="1" type="ORF">B5M42_14300</name>
</gene>
<reference evidence="1 2" key="1">
    <citation type="submission" date="2017-03" db="EMBL/GenBank/DDBJ databases">
        <title>Isolation of Levoglucosan Utilizing Bacteria.</title>
        <authorList>
            <person name="Arya A.S."/>
        </authorList>
    </citation>
    <scope>NUCLEOTIDE SEQUENCE [LARGE SCALE GENOMIC DNA]</scope>
    <source>
        <strain evidence="1 2">MEC069</strain>
    </source>
</reference>
<evidence type="ECO:0000313" key="1">
    <source>
        <dbReference type="EMBL" id="TFE86537.1"/>
    </source>
</evidence>
<accession>A0A4Y8PZ06</accession>
<sequence>MGLVLPEAAKVPADVVLDFAWVRVHGSRMFVSGHGPQAADGTVIGPFGRVGEEVSCSVVLAAELAIKA</sequence>
<evidence type="ECO:0000313" key="2">
    <source>
        <dbReference type="Proteomes" id="UP000298246"/>
    </source>
</evidence>
<keyword evidence="2" id="KW-1185">Reference proteome</keyword>
<dbReference type="Proteomes" id="UP000298246">
    <property type="component" value="Unassembled WGS sequence"/>
</dbReference>
<organism evidence="1 2">
    <name type="scientific">Paenibacillus athensensis</name>
    <dbReference type="NCBI Taxonomy" id="1967502"/>
    <lineage>
        <taxon>Bacteria</taxon>
        <taxon>Bacillati</taxon>
        <taxon>Bacillota</taxon>
        <taxon>Bacilli</taxon>
        <taxon>Bacillales</taxon>
        <taxon>Paenibacillaceae</taxon>
        <taxon>Paenibacillus</taxon>
    </lineage>
</organism>
<protein>
    <submittedName>
        <fullName evidence="1">Uncharacterized protein</fullName>
    </submittedName>
</protein>
<name>A0A4Y8PZ06_9BACL</name>
<proteinExistence type="predicted"/>